<evidence type="ECO:0000313" key="3">
    <source>
        <dbReference type="Proteomes" id="UP000294299"/>
    </source>
</evidence>
<accession>A0A484I9H4</accession>
<evidence type="ECO:0000313" key="2">
    <source>
        <dbReference type="EMBL" id="VFJ12345.1"/>
    </source>
</evidence>
<evidence type="ECO:0000259" key="1">
    <source>
        <dbReference type="Pfam" id="PF10079"/>
    </source>
</evidence>
<dbReference type="InterPro" id="IPR055398">
    <property type="entry name" value="Rossmann-like_BshC"/>
</dbReference>
<name>A0A484I9H4_9ARCH</name>
<dbReference type="Pfam" id="PF10079">
    <property type="entry name" value="Rossmann-like_BshC"/>
    <property type="match status" value="1"/>
</dbReference>
<gene>
    <name evidence="2" type="ORF">NFRAN_0024</name>
</gene>
<keyword evidence="3" id="KW-1185">Reference proteome</keyword>
<dbReference type="KEGG" id="nfn:NFRAN_0024"/>
<feature type="domain" description="Bacillithiol biosynthesis BshC N-terminal Rossmann-like" evidence="1">
    <location>
        <begin position="11"/>
        <end position="225"/>
    </location>
</feature>
<dbReference type="EMBL" id="LR216287">
    <property type="protein sequence ID" value="VFJ12345.1"/>
    <property type="molecule type" value="Genomic_DNA"/>
</dbReference>
<dbReference type="RefSeq" id="WP_134482510.1">
    <property type="nucleotide sequence ID" value="NZ_LR216287.1"/>
</dbReference>
<reference evidence="2 3" key="1">
    <citation type="submission" date="2019-02" db="EMBL/GenBank/DDBJ databases">
        <authorList>
            <person name="Lehtovirta-Morley E L."/>
        </authorList>
    </citation>
    <scope>NUCLEOTIDE SEQUENCE [LARGE SCALE GENOMIC DNA]</scope>
    <source>
        <strain evidence="2">NFRAN1</strain>
    </source>
</reference>
<dbReference type="AlphaFoldDB" id="A0A484I9H4"/>
<sequence length="552" mass="62791">MGSNTVARIEGNSKLNAIFSKYLNSSDSDIIKFIESIPVTFDDAVKAVNNQTSTVNDEVVYSNREKLKGVVTKFHKKAGTLDNKILKQVETLGEKDIKIVVGIHQPNLFAFSGVFKKIVLLQVLSNHIRKTNPKVVPLFLIVDHDFMGDKWMHIAKLPNVRSSSGILDLRYPINETTRWKVSSKTEPPTRSLIKDWEDQIYSWIKNSKNLTKQEIKSLYARYKDFWNIVEESFAVAESYSEFNSIIMSKIVNSVWGYDVLFVNLSDMSNVFKRGYNYLLSENDTYIESLDKSEGFFRSRGIFTGVSPNLDKHSSLWIHCNCGSKASSKIRYDDNHGATLIGKCMSCKKNLSLFIGKKGNASIPEDKLSLVSPRAIPILLLLSRELSITGYISGTGGSIGYTLVGKKVFDDLKVKLPTMILWAGSDVYTGFAQKEASNYLSENNITNISNFVIDIDLKYNELKNKIEPLIRKRSMIYNDKEQLNELLKDLFTYKQEQREIKQLQKNVQKSRNALKLKSCIIDYAVNIGLKQIENEWAENLVKNNDLTKPVYIN</sequence>
<dbReference type="OrthoDB" id="148186at2157"/>
<proteinExistence type="predicted"/>
<organism evidence="2 3">
    <name type="scientific">Candidatus Nitrosocosmicus franklandianus</name>
    <dbReference type="NCBI Taxonomy" id="1798806"/>
    <lineage>
        <taxon>Archaea</taxon>
        <taxon>Nitrososphaerota</taxon>
        <taxon>Nitrososphaeria</taxon>
        <taxon>Nitrososphaerales</taxon>
        <taxon>Nitrososphaeraceae</taxon>
        <taxon>Candidatus Nitrosocosmicus</taxon>
    </lineage>
</organism>
<dbReference type="Proteomes" id="UP000294299">
    <property type="component" value="Chromosome NFRAN"/>
</dbReference>
<protein>
    <recommendedName>
        <fullName evidence="1">Bacillithiol biosynthesis BshC N-terminal Rossmann-like domain-containing protein</fullName>
    </recommendedName>
</protein>
<dbReference type="GeneID" id="39419634"/>